<keyword evidence="6 7" id="KW-0808">Transferase</keyword>
<dbReference type="GO" id="GO:1990228">
    <property type="term" value="C:sulfurtransferase complex"/>
    <property type="evidence" value="ECO:0007669"/>
    <property type="project" value="TreeGrafter"/>
</dbReference>
<evidence type="ECO:0000256" key="5">
    <source>
        <dbReference type="ARBA" id="ARBA00022490"/>
    </source>
</evidence>
<dbReference type="SUPFAM" id="SSF75169">
    <property type="entry name" value="DsrEFH-like"/>
    <property type="match status" value="1"/>
</dbReference>
<reference evidence="7" key="1">
    <citation type="submission" date="2024-07" db="EMBL/GenBank/DDBJ databases">
        <title>Genome Analysis of a Potential Novel Vibrio Species Secreting pH- and Thermo-stable Alginate Lyase and its Application in Producing Alginate Oligosaccharides.</title>
        <authorList>
            <person name="Huang H."/>
            <person name="Bao K."/>
        </authorList>
    </citation>
    <scope>NUCLEOTIDE SEQUENCE</scope>
    <source>
        <strain evidence="7">HB236076</strain>
    </source>
</reference>
<protein>
    <recommendedName>
        <fullName evidence="4">Sulfurtransferase TusD homolog</fullName>
    </recommendedName>
</protein>
<dbReference type="AlphaFoldDB" id="A0AB39HAC6"/>
<dbReference type="Gene3D" id="3.40.1260.10">
    <property type="entry name" value="DsrEFH-like"/>
    <property type="match status" value="1"/>
</dbReference>
<dbReference type="PANTHER" id="PTHR34874">
    <property type="entry name" value="PROTEIN YCHN"/>
    <property type="match status" value="1"/>
</dbReference>
<comment type="function">
    <text evidence="1">Could be part of a sulfur-relay system.</text>
</comment>
<evidence type="ECO:0000313" key="7">
    <source>
        <dbReference type="EMBL" id="XDK25286.1"/>
    </source>
</evidence>
<evidence type="ECO:0000256" key="6">
    <source>
        <dbReference type="ARBA" id="ARBA00022679"/>
    </source>
</evidence>
<evidence type="ECO:0000256" key="1">
    <source>
        <dbReference type="ARBA" id="ARBA00002850"/>
    </source>
</evidence>
<proteinExistence type="inferred from homology"/>
<dbReference type="FunFam" id="3.40.1260.10:FF:000001">
    <property type="entry name" value="Sulfurtransferase TusD"/>
    <property type="match status" value="1"/>
</dbReference>
<dbReference type="InterPro" id="IPR027396">
    <property type="entry name" value="DsrEFH-like"/>
</dbReference>
<name>A0AB39HAC6_9VIBR</name>
<dbReference type="InterPro" id="IPR003787">
    <property type="entry name" value="Sulphur_relay_DsrE/F-like"/>
</dbReference>
<dbReference type="GO" id="GO:0097163">
    <property type="term" value="F:sulfur carrier activity"/>
    <property type="evidence" value="ECO:0007669"/>
    <property type="project" value="TreeGrafter"/>
</dbReference>
<dbReference type="GO" id="GO:0002143">
    <property type="term" value="P:tRNA wobble position uridine thiolation"/>
    <property type="evidence" value="ECO:0007669"/>
    <property type="project" value="TreeGrafter"/>
</dbReference>
<dbReference type="Pfam" id="PF02635">
    <property type="entry name" value="DsrE"/>
    <property type="match status" value="1"/>
</dbReference>
<dbReference type="RefSeq" id="WP_306101952.1">
    <property type="nucleotide sequence ID" value="NZ_CP162601.1"/>
</dbReference>
<gene>
    <name evidence="7" type="primary">tusD</name>
    <name evidence="7" type="ORF">AB0763_01170</name>
</gene>
<evidence type="ECO:0000256" key="4">
    <source>
        <dbReference type="ARBA" id="ARBA00020425"/>
    </source>
</evidence>
<dbReference type="EMBL" id="CP162601">
    <property type="protein sequence ID" value="XDK25286.1"/>
    <property type="molecule type" value="Genomic_DNA"/>
</dbReference>
<accession>A0AB39HAC6</accession>
<evidence type="ECO:0000256" key="3">
    <source>
        <dbReference type="ARBA" id="ARBA00007067"/>
    </source>
</evidence>
<dbReference type="InterPro" id="IPR017463">
    <property type="entry name" value="Sulphur_relay_TusD/DsrE"/>
</dbReference>
<dbReference type="NCBIfam" id="TIGR03012">
    <property type="entry name" value="sulf_tusD_dsrE"/>
    <property type="match status" value="1"/>
</dbReference>
<dbReference type="NCBIfam" id="NF001237">
    <property type="entry name" value="PRK00207.1"/>
    <property type="match status" value="1"/>
</dbReference>
<keyword evidence="5" id="KW-0963">Cytoplasm</keyword>
<dbReference type="GO" id="GO:0016783">
    <property type="term" value="F:sulfurtransferase activity"/>
    <property type="evidence" value="ECO:0007669"/>
    <property type="project" value="InterPro"/>
</dbReference>
<comment type="similarity">
    <text evidence="3">Belongs to the DsrE/TusD family.</text>
</comment>
<evidence type="ECO:0000256" key="2">
    <source>
        <dbReference type="ARBA" id="ARBA00004496"/>
    </source>
</evidence>
<dbReference type="PANTHER" id="PTHR34874:SF3">
    <property type="entry name" value="SULFURTRANSFERASE TUSD"/>
    <property type="match status" value="1"/>
</dbReference>
<dbReference type="KEGG" id="vih:AB0763_01170"/>
<organism evidence="7">
    <name type="scientific">Vibrio sp. HB236076</name>
    <dbReference type="NCBI Taxonomy" id="3232307"/>
    <lineage>
        <taxon>Bacteria</taxon>
        <taxon>Pseudomonadati</taxon>
        <taxon>Pseudomonadota</taxon>
        <taxon>Gammaproteobacteria</taxon>
        <taxon>Vibrionales</taxon>
        <taxon>Vibrionaceae</taxon>
        <taxon>Vibrio</taxon>
    </lineage>
</organism>
<sequence length="130" mass="13941">MVALNYTLVVNGPIYGKQASFSAYQFAQALLNKGHALNKVFFYQEGVTNALATVSPANDELNLTQAWQNLALQHGFGLEACISASLRRGVLDQQEAQKAGHGTVLAKGFELAGLGSLATSLLQDDRVVQF</sequence>
<comment type="subcellular location">
    <subcellularLocation>
        <location evidence="2">Cytoplasm</location>
    </subcellularLocation>
</comment>